<keyword evidence="1" id="KW-0472">Membrane</keyword>
<dbReference type="Proteomes" id="UP000322699">
    <property type="component" value="Unassembled WGS sequence"/>
</dbReference>
<keyword evidence="1" id="KW-0812">Transmembrane</keyword>
<dbReference type="AlphaFoldDB" id="A0A5B1CBT4"/>
<evidence type="ECO:0000313" key="2">
    <source>
        <dbReference type="EMBL" id="KAA1257465.1"/>
    </source>
</evidence>
<feature type="transmembrane region" description="Helical" evidence="1">
    <location>
        <begin position="20"/>
        <end position="36"/>
    </location>
</feature>
<keyword evidence="3" id="KW-1185">Reference proteome</keyword>
<evidence type="ECO:0000313" key="3">
    <source>
        <dbReference type="Proteomes" id="UP000322699"/>
    </source>
</evidence>
<proteinExistence type="predicted"/>
<dbReference type="EMBL" id="VRLW01000002">
    <property type="protein sequence ID" value="KAA1257465.1"/>
    <property type="molecule type" value="Genomic_DNA"/>
</dbReference>
<evidence type="ECO:0000256" key="1">
    <source>
        <dbReference type="SAM" id="Phobius"/>
    </source>
</evidence>
<accession>A0A5B1CBT4</accession>
<protein>
    <submittedName>
        <fullName evidence="2">Uncharacterized protein</fullName>
    </submittedName>
</protein>
<reference evidence="2 3" key="1">
    <citation type="submission" date="2019-08" db="EMBL/GenBank/DDBJ databases">
        <title>Deep-cultivation of Planctomycetes and their phenomic and genomic characterization uncovers novel biology.</title>
        <authorList>
            <person name="Wiegand S."/>
            <person name="Jogler M."/>
            <person name="Boedeker C."/>
            <person name="Pinto D."/>
            <person name="Vollmers J."/>
            <person name="Rivas-Marin E."/>
            <person name="Kohn T."/>
            <person name="Peeters S.H."/>
            <person name="Heuer A."/>
            <person name="Rast P."/>
            <person name="Oberbeckmann S."/>
            <person name="Bunk B."/>
            <person name="Jeske O."/>
            <person name="Meyerdierks A."/>
            <person name="Storesund J.E."/>
            <person name="Kallscheuer N."/>
            <person name="Luecker S."/>
            <person name="Lage O.M."/>
            <person name="Pohl T."/>
            <person name="Merkel B.J."/>
            <person name="Hornburger P."/>
            <person name="Mueller R.-W."/>
            <person name="Bruemmer F."/>
            <person name="Labrenz M."/>
            <person name="Spormann A.M."/>
            <person name="Op Den Camp H."/>
            <person name="Overmann J."/>
            <person name="Amann R."/>
            <person name="Jetten M.S.M."/>
            <person name="Mascher T."/>
            <person name="Medema M.H."/>
            <person name="Devos D.P."/>
            <person name="Kaster A.-K."/>
            <person name="Ovreas L."/>
            <person name="Rohde M."/>
            <person name="Galperin M.Y."/>
            <person name="Jogler C."/>
        </authorList>
    </citation>
    <scope>NUCLEOTIDE SEQUENCE [LARGE SCALE GENOMIC DNA]</scope>
    <source>
        <strain evidence="2 3">LF1</strain>
    </source>
</reference>
<keyword evidence="1" id="KW-1133">Transmembrane helix</keyword>
<sequence>MVRLRPRFWRDCGAWNDRVVGFCIFAGLASTTYATIHYDRPILILALVPISLLFGLVGGFVIIYILCTYFARDSDD</sequence>
<comment type="caution">
    <text evidence="2">The sequence shown here is derived from an EMBL/GenBank/DDBJ whole genome shotgun (WGS) entry which is preliminary data.</text>
</comment>
<gene>
    <name evidence="2" type="ORF">LF1_53140</name>
</gene>
<name>A0A5B1CBT4_9BACT</name>
<feature type="transmembrane region" description="Helical" evidence="1">
    <location>
        <begin position="42"/>
        <end position="71"/>
    </location>
</feature>
<organism evidence="2 3">
    <name type="scientific">Rubripirellula obstinata</name>
    <dbReference type="NCBI Taxonomy" id="406547"/>
    <lineage>
        <taxon>Bacteria</taxon>
        <taxon>Pseudomonadati</taxon>
        <taxon>Planctomycetota</taxon>
        <taxon>Planctomycetia</taxon>
        <taxon>Pirellulales</taxon>
        <taxon>Pirellulaceae</taxon>
        <taxon>Rubripirellula</taxon>
    </lineage>
</organism>